<proteinExistence type="inferred from homology"/>
<comment type="similarity">
    <text evidence="1">Belongs to the PGI/PMI family.</text>
</comment>
<keyword evidence="2" id="KW-0413">Isomerase</keyword>
<dbReference type="Proteomes" id="UP000529843">
    <property type="component" value="Unassembled WGS sequence"/>
</dbReference>
<dbReference type="InterPro" id="IPR001347">
    <property type="entry name" value="SIS_dom"/>
</dbReference>
<evidence type="ECO:0000256" key="2">
    <source>
        <dbReference type="ARBA" id="ARBA00023235"/>
    </source>
</evidence>
<gene>
    <name evidence="4" type="ORF">HX804_03910</name>
</gene>
<evidence type="ECO:0000256" key="1">
    <source>
        <dbReference type="ARBA" id="ARBA00010523"/>
    </source>
</evidence>
<protein>
    <submittedName>
        <fullName evidence="4">SIS domain-containing protein</fullName>
    </submittedName>
</protein>
<dbReference type="AlphaFoldDB" id="A0A7K4NM91"/>
<dbReference type="SUPFAM" id="SSF53697">
    <property type="entry name" value="SIS domain"/>
    <property type="match status" value="1"/>
</dbReference>
<accession>A0A7K4NM91</accession>
<evidence type="ECO:0000259" key="3">
    <source>
        <dbReference type="PROSITE" id="PS51464"/>
    </source>
</evidence>
<dbReference type="InterPro" id="IPR019490">
    <property type="entry name" value="Glu6P/Mann6P_isomerase_C"/>
</dbReference>
<evidence type="ECO:0000313" key="4">
    <source>
        <dbReference type="EMBL" id="NWK02434.1"/>
    </source>
</evidence>
<dbReference type="GO" id="GO:0097367">
    <property type="term" value="F:carbohydrate derivative binding"/>
    <property type="evidence" value="ECO:0007669"/>
    <property type="project" value="InterPro"/>
</dbReference>
<evidence type="ECO:0000313" key="5">
    <source>
        <dbReference type="Proteomes" id="UP000529843"/>
    </source>
</evidence>
<dbReference type="GO" id="GO:0004476">
    <property type="term" value="F:mannose-6-phosphate isomerase activity"/>
    <property type="evidence" value="ECO:0007669"/>
    <property type="project" value="InterPro"/>
</dbReference>
<name>A0A7K4NM91_9ARCH</name>
<dbReference type="Pfam" id="PF01380">
    <property type="entry name" value="SIS"/>
    <property type="match status" value="1"/>
</dbReference>
<comment type="caution">
    <text evidence="4">The sequence shown here is derived from an EMBL/GenBank/DDBJ whole genome shotgun (WGS) entry which is preliminary data.</text>
</comment>
<dbReference type="GO" id="GO:0004347">
    <property type="term" value="F:glucose-6-phosphate isomerase activity"/>
    <property type="evidence" value="ECO:0007669"/>
    <property type="project" value="InterPro"/>
</dbReference>
<feature type="domain" description="SIS" evidence="3">
    <location>
        <begin position="21"/>
        <end position="180"/>
    </location>
</feature>
<dbReference type="GO" id="GO:1901135">
    <property type="term" value="P:carbohydrate derivative metabolic process"/>
    <property type="evidence" value="ECO:0007669"/>
    <property type="project" value="InterPro"/>
</dbReference>
<sequence length="322" mass="36499">MSEVYDRWPQIATDNFSTNFSKVDIKNIDHVVFAGMGGSGTIGDVFASILSKTDIHVTVVKGYLLPKTVDNNTLVVSTSISGNTLETISILKNVEKSNAEFVALSSGGIMEKFCMDKKIKYYKIKEEHSPRASFLGFLYSTLNILEQIVPIKKTDVSESIQSLFNIQRIISSKNLNKTNEALQIAEWIKEIPMVYYPWGLQSAANRFKNSMQENAKMHVITEDVIEASHNGIVAWNKPKNVQPILIQGKDDYVKTKERWKIIKELFREKGIPYKEIFSQEGSILNKLVCLIYLLDYASIYNAIISKTDPTPIKSIDFIKKRL</sequence>
<dbReference type="EMBL" id="JACAST010000032">
    <property type="protein sequence ID" value="NWK02434.1"/>
    <property type="molecule type" value="Genomic_DNA"/>
</dbReference>
<dbReference type="Gene3D" id="3.40.50.10490">
    <property type="entry name" value="Glucose-6-phosphate isomerase like protein, domain 1"/>
    <property type="match status" value="2"/>
</dbReference>
<reference evidence="4 5" key="1">
    <citation type="journal article" date="2019" name="Environ. Microbiol.">
        <title>Genomics insights into ecotype formation of ammonia-oxidizing archaea in the deep ocean.</title>
        <authorList>
            <person name="Wang Y."/>
            <person name="Huang J.M."/>
            <person name="Cui G.J."/>
            <person name="Nunoura T."/>
            <person name="Takaki Y."/>
            <person name="Li W.L."/>
            <person name="Li J."/>
            <person name="Gao Z.M."/>
            <person name="Takai K."/>
            <person name="Zhang A.Q."/>
            <person name="Stepanauskas R."/>
        </authorList>
    </citation>
    <scope>NUCLEOTIDE SEQUENCE [LARGE SCALE GENOMIC DNA]</scope>
    <source>
        <strain evidence="4 5">N8</strain>
    </source>
</reference>
<organism evidence="4 5">
    <name type="scientific">Marine Group I thaumarchaeote</name>
    <dbReference type="NCBI Taxonomy" id="2511932"/>
    <lineage>
        <taxon>Archaea</taxon>
        <taxon>Nitrososphaerota</taxon>
        <taxon>Marine Group I</taxon>
    </lineage>
</organism>
<dbReference type="CDD" id="cd05637">
    <property type="entry name" value="SIS_PGI_PMI_2"/>
    <property type="match status" value="1"/>
</dbReference>
<dbReference type="GO" id="GO:0005975">
    <property type="term" value="P:carbohydrate metabolic process"/>
    <property type="evidence" value="ECO:0007669"/>
    <property type="project" value="InterPro"/>
</dbReference>
<dbReference type="InterPro" id="IPR046348">
    <property type="entry name" value="SIS_dom_sf"/>
</dbReference>
<dbReference type="Pfam" id="PF10432">
    <property type="entry name" value="bact-PGI_C"/>
    <property type="match status" value="1"/>
</dbReference>
<dbReference type="PROSITE" id="PS51464">
    <property type="entry name" value="SIS"/>
    <property type="match status" value="1"/>
</dbReference>